<dbReference type="AlphaFoldDB" id="A0A6I3IS32"/>
<dbReference type="EMBL" id="WLVL01000021">
    <property type="protein sequence ID" value="MTB71489.1"/>
    <property type="molecule type" value="Genomic_DNA"/>
</dbReference>
<gene>
    <name evidence="5" type="ORF">GGG17_05795</name>
</gene>
<dbReference type="Proteomes" id="UP000431092">
    <property type="component" value="Unassembled WGS sequence"/>
</dbReference>
<sequence>MSPRKSGRSGADTRDGRDSVDMNESATVRLDRLLTMVPWLLTHQGVEIDVAAAEFGVSRAQIEADLALLFLCGTPGGYHDDLIDAQWEGGQVYVSNADTIARPLRLGVDEALSLMVGLRALAAVPGLGERDAVDRALAKLEAATSEVSGVSAQADRISVDMGVEAEGGGADGERLEGQLAALRRALAAHRRVHLSYVVPSRDETTERDVDPMRLVNVDGPWYLEAWCHRAQDVRLFRLDRIADLQVLDVDGTPPADARPRDLDNGIFRPDELSLRVVLDLEQQARWVRDYYPCESVEERDGGGLRVTIATSDTAWLRRLLLRLGGAARVVSPQGLRAEVRSAAELALAHYR</sequence>
<evidence type="ECO:0000313" key="5">
    <source>
        <dbReference type="EMBL" id="MTB71489.1"/>
    </source>
</evidence>
<comment type="caution">
    <text evidence="5">The sequence shown here is derived from an EMBL/GenBank/DDBJ whole genome shotgun (WGS) entry which is preliminary data.</text>
</comment>
<dbReference type="PANTHER" id="PTHR34580:SF1">
    <property type="entry name" value="PROTEIN PAFC"/>
    <property type="match status" value="1"/>
</dbReference>
<dbReference type="Pfam" id="PF13280">
    <property type="entry name" value="WYL"/>
    <property type="match status" value="1"/>
</dbReference>
<dbReference type="PANTHER" id="PTHR34580">
    <property type="match status" value="1"/>
</dbReference>
<dbReference type="PIRSF" id="PIRSF016838">
    <property type="entry name" value="PafC"/>
    <property type="match status" value="1"/>
</dbReference>
<evidence type="ECO:0000259" key="3">
    <source>
        <dbReference type="Pfam" id="PF19187"/>
    </source>
</evidence>
<evidence type="ECO:0000259" key="2">
    <source>
        <dbReference type="Pfam" id="PF13280"/>
    </source>
</evidence>
<dbReference type="PROSITE" id="PS52050">
    <property type="entry name" value="WYL"/>
    <property type="match status" value="1"/>
</dbReference>
<feature type="region of interest" description="Disordered" evidence="1">
    <location>
        <begin position="1"/>
        <end position="22"/>
    </location>
</feature>
<feature type="domain" description="PafC HTH" evidence="3">
    <location>
        <begin position="29"/>
        <end position="142"/>
    </location>
</feature>
<evidence type="ECO:0000313" key="6">
    <source>
        <dbReference type="Proteomes" id="UP000431092"/>
    </source>
</evidence>
<reference evidence="5 6" key="1">
    <citation type="submission" date="2019-11" db="EMBL/GenBank/DDBJ databases">
        <title>Whole genome sequencing identifies a novel species of the genus Arsenicicoccus isolated from human blood.</title>
        <authorList>
            <person name="Jeong J.H."/>
            <person name="Kweon O.J."/>
            <person name="Kim H.R."/>
            <person name="Kim T.-H."/>
            <person name="Ha S.-M."/>
            <person name="Lee M.-K."/>
        </authorList>
    </citation>
    <scope>NUCLEOTIDE SEQUENCE [LARGE SCALE GENOMIC DNA]</scope>
    <source>
        <strain evidence="5 6">MKL-02</strain>
    </source>
</reference>
<feature type="domain" description="WYL" evidence="2">
    <location>
        <begin position="179"/>
        <end position="246"/>
    </location>
</feature>
<dbReference type="InterPro" id="IPR028349">
    <property type="entry name" value="PafC-like"/>
</dbReference>
<dbReference type="InterPro" id="IPR026881">
    <property type="entry name" value="WYL_dom"/>
</dbReference>
<protein>
    <submittedName>
        <fullName evidence="5">WYL domain-containing protein</fullName>
    </submittedName>
</protein>
<accession>A0A6I3IS32</accession>
<feature type="compositionally biased region" description="Basic and acidic residues" evidence="1">
    <location>
        <begin position="11"/>
        <end position="20"/>
    </location>
</feature>
<dbReference type="InterPro" id="IPR057727">
    <property type="entry name" value="WCX_dom"/>
</dbReference>
<dbReference type="Pfam" id="PF25583">
    <property type="entry name" value="WCX"/>
    <property type="match status" value="1"/>
</dbReference>
<evidence type="ECO:0000256" key="1">
    <source>
        <dbReference type="SAM" id="MobiDB-lite"/>
    </source>
</evidence>
<dbReference type="RefSeq" id="WP_154592820.1">
    <property type="nucleotide sequence ID" value="NZ_WLVL01000021.1"/>
</dbReference>
<dbReference type="InterPro" id="IPR043839">
    <property type="entry name" value="PafC_HTH"/>
</dbReference>
<evidence type="ECO:0000259" key="4">
    <source>
        <dbReference type="Pfam" id="PF25583"/>
    </source>
</evidence>
<name>A0A6I3IS32_9MICO</name>
<dbReference type="InterPro" id="IPR051534">
    <property type="entry name" value="CBASS_pafABC_assoc_protein"/>
</dbReference>
<organism evidence="5 6">
    <name type="scientific">Arsenicicoccus cauae</name>
    <dbReference type="NCBI Taxonomy" id="2663847"/>
    <lineage>
        <taxon>Bacteria</taxon>
        <taxon>Bacillati</taxon>
        <taxon>Actinomycetota</taxon>
        <taxon>Actinomycetes</taxon>
        <taxon>Micrococcales</taxon>
        <taxon>Intrasporangiaceae</taxon>
        <taxon>Arsenicicoccus</taxon>
    </lineage>
</organism>
<dbReference type="Pfam" id="PF19187">
    <property type="entry name" value="HTH_PafC"/>
    <property type="match status" value="1"/>
</dbReference>
<feature type="domain" description="WCX" evidence="4">
    <location>
        <begin position="276"/>
        <end position="346"/>
    </location>
</feature>
<keyword evidence="6" id="KW-1185">Reference proteome</keyword>
<proteinExistence type="predicted"/>